<keyword evidence="1" id="KW-1133">Transmembrane helix</keyword>
<evidence type="ECO:0008006" key="4">
    <source>
        <dbReference type="Google" id="ProtNLM"/>
    </source>
</evidence>
<comment type="caution">
    <text evidence="2">The sequence shown here is derived from an EMBL/GenBank/DDBJ whole genome shotgun (WGS) entry which is preliminary data.</text>
</comment>
<name>A0A1G2M353_9BACT</name>
<sequence>MQEFKLRRRTKAFLYSPLAFFALAFILFFLVRAVWGVYKSQARSSAELEIARKEALFLDERSEFLKDEIDALSSPQGLEEELRSKFPVVKEGEKMVIIVEPDEVATSSLLSSQGGFWKSVKNFFGY</sequence>
<evidence type="ECO:0000313" key="3">
    <source>
        <dbReference type="Proteomes" id="UP000178873"/>
    </source>
</evidence>
<keyword evidence="1" id="KW-0472">Membrane</keyword>
<accession>A0A1G2M353</accession>
<dbReference type="Pfam" id="PF04977">
    <property type="entry name" value="DivIC"/>
    <property type="match status" value="1"/>
</dbReference>
<proteinExistence type="predicted"/>
<keyword evidence="1" id="KW-0812">Transmembrane</keyword>
<dbReference type="Proteomes" id="UP000178873">
    <property type="component" value="Unassembled WGS sequence"/>
</dbReference>
<protein>
    <recommendedName>
        <fullName evidence="4">Cell division protein FtsL</fullName>
    </recommendedName>
</protein>
<evidence type="ECO:0000256" key="1">
    <source>
        <dbReference type="SAM" id="Phobius"/>
    </source>
</evidence>
<evidence type="ECO:0000313" key="2">
    <source>
        <dbReference type="EMBL" id="OHA18336.1"/>
    </source>
</evidence>
<organism evidence="2 3">
    <name type="scientific">Candidatus Taylorbacteria bacterium RIFCSPHIGHO2_01_FULL_46_22b</name>
    <dbReference type="NCBI Taxonomy" id="1802301"/>
    <lineage>
        <taxon>Bacteria</taxon>
        <taxon>Candidatus Tayloriibacteriota</taxon>
    </lineage>
</organism>
<dbReference type="AlphaFoldDB" id="A0A1G2M353"/>
<reference evidence="2 3" key="1">
    <citation type="journal article" date="2016" name="Nat. Commun.">
        <title>Thousands of microbial genomes shed light on interconnected biogeochemical processes in an aquifer system.</title>
        <authorList>
            <person name="Anantharaman K."/>
            <person name="Brown C.T."/>
            <person name="Hug L.A."/>
            <person name="Sharon I."/>
            <person name="Castelle C.J."/>
            <person name="Probst A.J."/>
            <person name="Thomas B.C."/>
            <person name="Singh A."/>
            <person name="Wilkins M.J."/>
            <person name="Karaoz U."/>
            <person name="Brodie E.L."/>
            <person name="Williams K.H."/>
            <person name="Hubbard S.S."/>
            <person name="Banfield J.F."/>
        </authorList>
    </citation>
    <scope>NUCLEOTIDE SEQUENCE [LARGE SCALE GENOMIC DNA]</scope>
</reference>
<gene>
    <name evidence="2" type="ORF">A2664_02650</name>
</gene>
<dbReference type="InterPro" id="IPR007060">
    <property type="entry name" value="FtsL/DivIC"/>
</dbReference>
<feature type="transmembrane region" description="Helical" evidence="1">
    <location>
        <begin position="12"/>
        <end position="35"/>
    </location>
</feature>
<dbReference type="EMBL" id="MHRF01000007">
    <property type="protein sequence ID" value="OHA18336.1"/>
    <property type="molecule type" value="Genomic_DNA"/>
</dbReference>